<keyword evidence="3" id="KW-1185">Reference proteome</keyword>
<reference evidence="2 3" key="1">
    <citation type="submission" date="2019-03" db="EMBL/GenBank/DDBJ databases">
        <title>Genomic Encyclopedia of Type Strains, Phase III (KMG-III): the genomes of soil and plant-associated and newly described type strains.</title>
        <authorList>
            <person name="Whitman W."/>
        </authorList>
    </citation>
    <scope>NUCLEOTIDE SEQUENCE [LARGE SCALE GENOMIC DNA]</scope>
    <source>
        <strain evidence="2 3">CECT 7972</strain>
    </source>
</reference>
<evidence type="ECO:0000256" key="1">
    <source>
        <dbReference type="SAM" id="Phobius"/>
    </source>
</evidence>
<dbReference type="AlphaFoldDB" id="A0A4R6ZPE5"/>
<protein>
    <recommendedName>
        <fullName evidence="4">Competence protein ComGE</fullName>
    </recommendedName>
</protein>
<dbReference type="InterPro" id="IPR053468">
    <property type="entry name" value="ComGE-like"/>
</dbReference>
<gene>
    <name evidence="2" type="ORF">DFP96_103161</name>
</gene>
<evidence type="ECO:0000313" key="2">
    <source>
        <dbReference type="EMBL" id="TDR54064.1"/>
    </source>
</evidence>
<feature type="transmembrane region" description="Helical" evidence="1">
    <location>
        <begin position="12"/>
        <end position="32"/>
    </location>
</feature>
<evidence type="ECO:0000313" key="3">
    <source>
        <dbReference type="Proteomes" id="UP000295558"/>
    </source>
</evidence>
<dbReference type="STRING" id="1265846.PROCOU_03744"/>
<keyword evidence="1" id="KW-0472">Membrane</keyword>
<dbReference type="Proteomes" id="UP000295558">
    <property type="component" value="Unassembled WGS sequence"/>
</dbReference>
<evidence type="ECO:0008006" key="4">
    <source>
        <dbReference type="Google" id="ProtNLM"/>
    </source>
</evidence>
<accession>A0A4R6ZPE5</accession>
<comment type="caution">
    <text evidence="2">The sequence shown here is derived from an EMBL/GenBank/DDBJ whole genome shotgun (WGS) entry which is preliminary data.</text>
</comment>
<keyword evidence="1" id="KW-1133">Transmembrane helix</keyword>
<dbReference type="EMBL" id="SNZK01000003">
    <property type="protein sequence ID" value="TDR54064.1"/>
    <property type="molecule type" value="Genomic_DNA"/>
</dbReference>
<organism evidence="2 3">
    <name type="scientific">Listeria rocourtiae</name>
    <dbReference type="NCBI Taxonomy" id="647910"/>
    <lineage>
        <taxon>Bacteria</taxon>
        <taxon>Bacillati</taxon>
        <taxon>Bacillota</taxon>
        <taxon>Bacilli</taxon>
        <taxon>Bacillales</taxon>
        <taxon>Listeriaceae</taxon>
        <taxon>Listeria</taxon>
    </lineage>
</organism>
<dbReference type="NCBIfam" id="NF041013">
    <property type="entry name" value="T4P_ComGE"/>
    <property type="match status" value="1"/>
</dbReference>
<sequence>MRSNGFSMLESLFAISLLSLLVLSLLPMMMQIKQNLHWQNQKTIAHQLLSEESSFHLNNNFSSTYDTTIKNQEYRISYNQEVKQLCAVYAKENICYDIK</sequence>
<name>A0A4R6ZPE5_9LIST</name>
<dbReference type="RefSeq" id="WP_036069591.1">
    <property type="nucleotide sequence ID" value="NZ_JAARQJ010000002.1"/>
</dbReference>
<proteinExistence type="predicted"/>
<keyword evidence="1" id="KW-0812">Transmembrane</keyword>